<comment type="caution">
    <text evidence="3">The sequence shown here is derived from an EMBL/GenBank/DDBJ whole genome shotgun (WGS) entry which is preliminary data.</text>
</comment>
<evidence type="ECO:0000256" key="1">
    <source>
        <dbReference type="SAM" id="MobiDB-lite"/>
    </source>
</evidence>
<dbReference type="PANTHER" id="PTHR34064:SF4">
    <property type="entry name" value="PROTEIN, PUTATIVE-RELATED"/>
    <property type="match status" value="1"/>
</dbReference>
<keyword evidence="4" id="KW-1185">Reference proteome</keyword>
<keyword evidence="2" id="KW-0472">Membrane</keyword>
<feature type="region of interest" description="Disordered" evidence="1">
    <location>
        <begin position="1"/>
        <end position="27"/>
    </location>
</feature>
<organism evidence="3 4">
    <name type="scientific">Hibiscus sabdariffa</name>
    <name type="common">roselle</name>
    <dbReference type="NCBI Taxonomy" id="183260"/>
    <lineage>
        <taxon>Eukaryota</taxon>
        <taxon>Viridiplantae</taxon>
        <taxon>Streptophyta</taxon>
        <taxon>Embryophyta</taxon>
        <taxon>Tracheophyta</taxon>
        <taxon>Spermatophyta</taxon>
        <taxon>Magnoliopsida</taxon>
        <taxon>eudicotyledons</taxon>
        <taxon>Gunneridae</taxon>
        <taxon>Pentapetalae</taxon>
        <taxon>rosids</taxon>
        <taxon>malvids</taxon>
        <taxon>Malvales</taxon>
        <taxon>Malvaceae</taxon>
        <taxon>Malvoideae</taxon>
        <taxon>Hibiscus</taxon>
    </lineage>
</organism>
<dbReference type="EMBL" id="JBBPBM010000356">
    <property type="protein sequence ID" value="KAK8496641.1"/>
    <property type="molecule type" value="Genomic_DNA"/>
</dbReference>
<dbReference type="Proteomes" id="UP001472677">
    <property type="component" value="Unassembled WGS sequence"/>
</dbReference>
<reference evidence="3 4" key="1">
    <citation type="journal article" date="2024" name="G3 (Bethesda)">
        <title>Genome assembly of Hibiscus sabdariffa L. provides insights into metabolisms of medicinal natural products.</title>
        <authorList>
            <person name="Kim T."/>
        </authorList>
    </citation>
    <scope>NUCLEOTIDE SEQUENCE [LARGE SCALE GENOMIC DNA]</scope>
    <source>
        <strain evidence="3">TK-2024</strain>
        <tissue evidence="3">Old leaves</tissue>
    </source>
</reference>
<feature type="compositionally biased region" description="Basic and acidic residues" evidence="1">
    <location>
        <begin position="16"/>
        <end position="26"/>
    </location>
</feature>
<protein>
    <submittedName>
        <fullName evidence="3">Uncharacterized protein</fullName>
    </submittedName>
</protein>
<keyword evidence="2" id="KW-1133">Transmembrane helix</keyword>
<name>A0ABR2AS34_9ROSI</name>
<evidence type="ECO:0000313" key="3">
    <source>
        <dbReference type="EMBL" id="KAK8496641.1"/>
    </source>
</evidence>
<proteinExistence type="predicted"/>
<keyword evidence="2" id="KW-0812">Transmembrane</keyword>
<feature type="transmembrane region" description="Helical" evidence="2">
    <location>
        <begin position="165"/>
        <end position="185"/>
    </location>
</feature>
<gene>
    <name evidence="3" type="ORF">V6N12_063901</name>
</gene>
<accession>A0ABR2AS34</accession>
<dbReference type="PANTHER" id="PTHR34064">
    <property type="entry name" value="OS04G0672300 PROTEIN"/>
    <property type="match status" value="1"/>
</dbReference>
<feature type="compositionally biased region" description="Polar residues" evidence="1">
    <location>
        <begin position="113"/>
        <end position="124"/>
    </location>
</feature>
<evidence type="ECO:0000313" key="4">
    <source>
        <dbReference type="Proteomes" id="UP001472677"/>
    </source>
</evidence>
<feature type="region of interest" description="Disordered" evidence="1">
    <location>
        <begin position="76"/>
        <end position="124"/>
    </location>
</feature>
<evidence type="ECO:0000256" key="2">
    <source>
        <dbReference type="SAM" id="Phobius"/>
    </source>
</evidence>
<sequence>MMDMKENPKLDLASSYEDRVSEEKASTQKISILDHTNGFQYTTTDKSDSFVIDMESFSHGVFNKEMNPNPRITKKLQRSLSRKGSPSLSDRDSFVSSSSPKGSCMPEKPTVVVSGTTDPPTNQQVHHQITITTGSITAATENRFNPRRNSCRRPPLPWLLDPKRILMLFATLSSIGSILLIYFTLSMSQNGDESVQYTHGDHQVVKNRKKVQKKKTDLAMHAHSKFHTFFWTRVWGLESIEGATYVAVLFQRLVGWFPQLTYGSLEVEKIESFLMTDALMSGFLSGSSNHGALRNHASKIEQKSKCVMRQAISKTE</sequence>